<dbReference type="Proteomes" id="UP000323176">
    <property type="component" value="Unassembled WGS sequence"/>
</dbReference>
<dbReference type="SMART" id="SM00062">
    <property type="entry name" value="PBPb"/>
    <property type="match status" value="1"/>
</dbReference>
<dbReference type="AlphaFoldDB" id="A0A5C8EFC5"/>
<comment type="subcellular location">
    <subcellularLocation>
        <location evidence="1">Cell envelope</location>
    </subcellularLocation>
</comment>
<evidence type="ECO:0000256" key="1">
    <source>
        <dbReference type="ARBA" id="ARBA00004196"/>
    </source>
</evidence>
<dbReference type="SUPFAM" id="SSF53850">
    <property type="entry name" value="Periplasmic binding protein-like II"/>
    <property type="match status" value="1"/>
</dbReference>
<comment type="similarity">
    <text evidence="2 4">Belongs to the bacterial solute-binding protein 3 family.</text>
</comment>
<dbReference type="PROSITE" id="PS01039">
    <property type="entry name" value="SBP_BACTERIAL_3"/>
    <property type="match status" value="1"/>
</dbReference>
<dbReference type="CDD" id="cd00996">
    <property type="entry name" value="PBP2_AatB_like"/>
    <property type="match status" value="1"/>
</dbReference>
<feature type="domain" description="Solute-binding protein family 3/N-terminal" evidence="5">
    <location>
        <begin position="40"/>
        <end position="264"/>
    </location>
</feature>
<dbReference type="OrthoDB" id="9775197at2"/>
<dbReference type="PANTHER" id="PTHR35936">
    <property type="entry name" value="MEMBRANE-BOUND LYTIC MUREIN TRANSGLYCOSYLASE F"/>
    <property type="match status" value="1"/>
</dbReference>
<sequence>MKRIITLFFIFIFAISCSKTENTGEDATDNSLQKVKESGKLVLGLDDAFAPMSFINENEEIVGFDIDLAKEVAKIMGVELETKPVDWASSILSLKKGDIDVIWSGFAVNETRKKQVNFSKPYLYNRLMVAVYAGRDDIKTKEDLKGKVVGVQTGSSNYEILLNDPISKELKEIRQYDTYVNAFLDLEAQRIDAVVAGETTIRYYIAKENANFELLEEEPLTSQYVSVGLRKGDMELLNAIDNALDTIRTNGKASEIATKWFGQDIIVRVD</sequence>
<name>A0A5C8EFC5_BRAPL</name>
<dbReference type="GO" id="GO:0030313">
    <property type="term" value="C:cell envelope"/>
    <property type="evidence" value="ECO:0007669"/>
    <property type="project" value="UniProtKB-SubCell"/>
</dbReference>
<dbReference type="InterPro" id="IPR001638">
    <property type="entry name" value="Solute-binding_3/MltF_N"/>
</dbReference>
<keyword evidence="3" id="KW-0732">Signal</keyword>
<protein>
    <submittedName>
        <fullName evidence="6">Amino acid ABC transporter substrate-binding protein</fullName>
    </submittedName>
</protein>
<gene>
    <name evidence="6" type="ORF">EPJ72_12010</name>
</gene>
<evidence type="ECO:0000256" key="2">
    <source>
        <dbReference type="ARBA" id="ARBA00010333"/>
    </source>
</evidence>
<reference evidence="6 7" key="1">
    <citation type="journal article" date="1992" name="Lakartidningen">
        <title>[Penicillin V and not amoxicillin is the first choice preparation in acute otitis].</title>
        <authorList>
            <person name="Kamme C."/>
            <person name="Lundgren K."/>
            <person name="Prellner K."/>
        </authorList>
    </citation>
    <scope>NUCLEOTIDE SEQUENCE [LARGE SCALE GENOMIC DNA]</scope>
    <source>
        <strain evidence="6 7">PC5538III-hc</strain>
    </source>
</reference>
<dbReference type="PANTHER" id="PTHR35936:SF34">
    <property type="entry name" value="ABC TRANSPORTER EXTRACELLULAR-BINDING PROTEIN YCKB-RELATED"/>
    <property type="match status" value="1"/>
</dbReference>
<dbReference type="Gene3D" id="3.40.190.10">
    <property type="entry name" value="Periplasmic binding protein-like II"/>
    <property type="match status" value="2"/>
</dbReference>
<organism evidence="6 7">
    <name type="scientific">Brachyspira pilosicoli</name>
    <name type="common">Serpulina pilosicoli</name>
    <dbReference type="NCBI Taxonomy" id="52584"/>
    <lineage>
        <taxon>Bacteria</taxon>
        <taxon>Pseudomonadati</taxon>
        <taxon>Spirochaetota</taxon>
        <taxon>Spirochaetia</taxon>
        <taxon>Brachyspirales</taxon>
        <taxon>Brachyspiraceae</taxon>
        <taxon>Brachyspira</taxon>
    </lineage>
</organism>
<evidence type="ECO:0000259" key="5">
    <source>
        <dbReference type="SMART" id="SM00062"/>
    </source>
</evidence>
<dbReference type="PROSITE" id="PS51257">
    <property type="entry name" value="PROKAR_LIPOPROTEIN"/>
    <property type="match status" value="1"/>
</dbReference>
<comment type="caution">
    <text evidence="6">The sequence shown here is derived from an EMBL/GenBank/DDBJ whole genome shotgun (WGS) entry which is preliminary data.</text>
</comment>
<evidence type="ECO:0000313" key="7">
    <source>
        <dbReference type="Proteomes" id="UP000323176"/>
    </source>
</evidence>
<dbReference type="InterPro" id="IPR018313">
    <property type="entry name" value="SBP_3_CS"/>
</dbReference>
<accession>A0A5C8EFC5</accession>
<evidence type="ECO:0000256" key="4">
    <source>
        <dbReference type="RuleBase" id="RU003744"/>
    </source>
</evidence>
<dbReference type="Pfam" id="PF00497">
    <property type="entry name" value="SBP_bac_3"/>
    <property type="match status" value="1"/>
</dbReference>
<dbReference type="EMBL" id="SAXY01000072">
    <property type="protein sequence ID" value="TXJ36416.1"/>
    <property type="molecule type" value="Genomic_DNA"/>
</dbReference>
<evidence type="ECO:0000313" key="6">
    <source>
        <dbReference type="EMBL" id="TXJ36416.1"/>
    </source>
</evidence>
<proteinExistence type="inferred from homology"/>
<evidence type="ECO:0000256" key="3">
    <source>
        <dbReference type="ARBA" id="ARBA00022729"/>
    </source>
</evidence>